<accession>A0ABW7EV47</accession>
<feature type="site" description="Transition state stabilizer" evidence="9">
    <location>
        <position position="235"/>
    </location>
</feature>
<comment type="caution">
    <text evidence="9">Lacks conserved residue(s) required for the propagation of feature annotation.</text>
</comment>
<reference evidence="11 12" key="1">
    <citation type="submission" date="2024-09" db="EMBL/GenBank/DDBJ databases">
        <title>Novel species of the genus Pelomonas and Roseateles isolated from streams.</title>
        <authorList>
            <person name="Lu H."/>
        </authorList>
    </citation>
    <scope>NUCLEOTIDE SEQUENCE [LARGE SCALE GENOMIC DNA]</scope>
    <source>
        <strain evidence="11 12">DC23W</strain>
    </source>
</reference>
<comment type="subunit">
    <text evidence="9">Homodimer.</text>
</comment>
<dbReference type="RefSeq" id="WP_394472530.1">
    <property type="nucleotide sequence ID" value="NZ_JBIGHY010000009.1"/>
</dbReference>
<evidence type="ECO:0000313" key="11">
    <source>
        <dbReference type="EMBL" id="MFG6416468.1"/>
    </source>
</evidence>
<feature type="binding site" evidence="9">
    <location>
        <position position="87"/>
    </location>
    <ligand>
        <name>substrate</name>
    </ligand>
</feature>
<organism evidence="11 12">
    <name type="scientific">Pelomonas dachongensis</name>
    <dbReference type="NCBI Taxonomy" id="3299029"/>
    <lineage>
        <taxon>Bacteria</taxon>
        <taxon>Pseudomonadati</taxon>
        <taxon>Pseudomonadota</taxon>
        <taxon>Betaproteobacteria</taxon>
        <taxon>Burkholderiales</taxon>
        <taxon>Sphaerotilaceae</taxon>
        <taxon>Roseateles</taxon>
    </lineage>
</organism>
<keyword evidence="2 9" id="KW-0963">Cytoplasm</keyword>
<keyword evidence="7 9" id="KW-0067">ATP-binding</keyword>
<comment type="catalytic activity">
    <reaction evidence="9">
        <text>acetate + ATP = acetyl phosphate + ADP</text>
        <dbReference type="Rhea" id="RHEA:11352"/>
        <dbReference type="ChEBI" id="CHEBI:22191"/>
        <dbReference type="ChEBI" id="CHEBI:30089"/>
        <dbReference type="ChEBI" id="CHEBI:30616"/>
        <dbReference type="ChEBI" id="CHEBI:456216"/>
        <dbReference type="EC" id="2.7.2.1"/>
    </reaction>
</comment>
<evidence type="ECO:0000256" key="8">
    <source>
        <dbReference type="ARBA" id="ARBA00022842"/>
    </source>
</evidence>
<evidence type="ECO:0000256" key="2">
    <source>
        <dbReference type="ARBA" id="ARBA00022490"/>
    </source>
</evidence>
<dbReference type="PANTHER" id="PTHR21060">
    <property type="entry name" value="ACETATE KINASE"/>
    <property type="match status" value="1"/>
</dbReference>
<dbReference type="HAMAP" id="MF_00020">
    <property type="entry name" value="Acetate_kinase"/>
    <property type="match status" value="1"/>
</dbReference>
<dbReference type="Gene3D" id="3.30.420.40">
    <property type="match status" value="2"/>
</dbReference>
<feature type="binding site" evidence="9">
    <location>
        <position position="353"/>
    </location>
    <ligand>
        <name>Mg(2+)</name>
        <dbReference type="ChEBI" id="CHEBI:18420"/>
    </ligand>
</feature>
<keyword evidence="8 9" id="KW-0460">Magnesium</keyword>
<evidence type="ECO:0000256" key="1">
    <source>
        <dbReference type="ARBA" id="ARBA00008748"/>
    </source>
</evidence>
<comment type="cofactor">
    <cofactor evidence="9">
        <name>Mg(2+)</name>
        <dbReference type="ChEBI" id="CHEBI:18420"/>
    </cofactor>
    <cofactor evidence="9">
        <name>Mn(2+)</name>
        <dbReference type="ChEBI" id="CHEBI:29035"/>
    </cofactor>
    <text evidence="9">Mg(2+). Can also accept Mn(2+).</text>
</comment>
<dbReference type="NCBIfam" id="TIGR00016">
    <property type="entry name" value="ackA"/>
    <property type="match status" value="1"/>
</dbReference>
<sequence length="370" mass="38622">MRVLLVLNSGSSSLKFQVFDADTLAVVATGKVAGIGGAARLTARFPAGGASVDELLARHDHDGALQAVLGLIDAHDDGWTPVATMHRVVHGGPAFRAPVFVTPEVMAQLQALAPLAPLHQPFNLAGIAAADRLIAGVPDIACFDTAFHAGHGELQHTFALEVGLRERGVRRYGFHGLSYEWIACRLAAEHPALAAGRVVVAHLGNGASLCALQAGISVDTTMGMTALDGLPMGTRCGALDAGAVTYMIRALGMDVDEVEHALYERSGLQGLSGISNDVQTLLASEDPRAAFALTYFAHKVAQQVAQMAVSLGGLDGLVFTAGIGENAGSLRDAVLGRLEFLGSFEALVIPANEERMMAVHAQRLLQTLAS</sequence>
<comment type="similarity">
    <text evidence="1 9 10">Belongs to the acetokinase family.</text>
</comment>
<feature type="binding site" evidence="9">
    <location>
        <begin position="322"/>
        <end position="326"/>
    </location>
    <ligand>
        <name>ATP</name>
        <dbReference type="ChEBI" id="CHEBI:30616"/>
    </ligand>
</feature>
<keyword evidence="5 9" id="KW-0547">Nucleotide-binding</keyword>
<evidence type="ECO:0000256" key="6">
    <source>
        <dbReference type="ARBA" id="ARBA00022777"/>
    </source>
</evidence>
<dbReference type="EC" id="2.7.2.1" evidence="9"/>
<name>A0ABW7EV47_9BURK</name>
<comment type="subcellular location">
    <subcellularLocation>
        <location evidence="9">Cytoplasm</location>
    </subcellularLocation>
</comment>
<feature type="binding site" evidence="9">
    <location>
        <begin position="202"/>
        <end position="206"/>
    </location>
    <ligand>
        <name>ATP</name>
        <dbReference type="ChEBI" id="CHEBI:30616"/>
    </ligand>
</feature>
<keyword evidence="6 9" id="KW-0418">Kinase</keyword>
<dbReference type="InterPro" id="IPR023865">
    <property type="entry name" value="Aliphatic_acid_kinase_CS"/>
</dbReference>
<evidence type="ECO:0000256" key="10">
    <source>
        <dbReference type="RuleBase" id="RU003835"/>
    </source>
</evidence>
<comment type="function">
    <text evidence="9">Catalyzes the formation of acetyl phosphate from acetate and ATP. Can also catalyze the reverse reaction.</text>
</comment>
<evidence type="ECO:0000256" key="5">
    <source>
        <dbReference type="ARBA" id="ARBA00022741"/>
    </source>
</evidence>
<keyword evidence="4 9" id="KW-0479">Metal-binding</keyword>
<dbReference type="PRINTS" id="PR00471">
    <property type="entry name" value="ACETATEKNASE"/>
</dbReference>
<dbReference type="Pfam" id="PF00871">
    <property type="entry name" value="Acetate_kinase"/>
    <property type="match status" value="1"/>
</dbReference>
<feature type="binding site" evidence="9">
    <location>
        <position position="15"/>
    </location>
    <ligand>
        <name>ATP</name>
        <dbReference type="ChEBI" id="CHEBI:30616"/>
    </ligand>
</feature>
<comment type="caution">
    <text evidence="11">The sequence shown here is derived from an EMBL/GenBank/DDBJ whole genome shotgun (WGS) entry which is preliminary data.</text>
</comment>
<dbReference type="PANTHER" id="PTHR21060:SF21">
    <property type="entry name" value="ACETATE KINASE"/>
    <property type="match status" value="1"/>
</dbReference>
<protein>
    <recommendedName>
        <fullName evidence="9">Acetate kinase</fullName>
        <ecNumber evidence="9">2.7.2.1</ecNumber>
    </recommendedName>
    <alternativeName>
        <fullName evidence="9">Acetokinase</fullName>
    </alternativeName>
</protein>
<feature type="site" description="Transition state stabilizer" evidence="9">
    <location>
        <position position="175"/>
    </location>
</feature>
<dbReference type="Proteomes" id="UP001606300">
    <property type="component" value="Unassembled WGS sequence"/>
</dbReference>
<evidence type="ECO:0000256" key="4">
    <source>
        <dbReference type="ARBA" id="ARBA00022723"/>
    </source>
</evidence>
<gene>
    <name evidence="9" type="primary">ackA</name>
    <name evidence="11" type="ORF">ACG02S_21470</name>
</gene>
<evidence type="ECO:0000256" key="9">
    <source>
        <dbReference type="HAMAP-Rule" id="MF_00020"/>
    </source>
</evidence>
<evidence type="ECO:0000313" key="12">
    <source>
        <dbReference type="Proteomes" id="UP001606300"/>
    </source>
</evidence>
<dbReference type="PIRSF" id="PIRSF000722">
    <property type="entry name" value="Acetate_prop_kin"/>
    <property type="match status" value="1"/>
</dbReference>
<feature type="active site" description="Proton donor/acceptor" evidence="9">
    <location>
        <position position="144"/>
    </location>
</feature>
<dbReference type="InterPro" id="IPR000890">
    <property type="entry name" value="Aliphatic_acid_kin_short-chain"/>
</dbReference>
<evidence type="ECO:0000256" key="3">
    <source>
        <dbReference type="ARBA" id="ARBA00022679"/>
    </source>
</evidence>
<dbReference type="EMBL" id="JBIGHY010000009">
    <property type="protein sequence ID" value="MFG6416468.1"/>
    <property type="molecule type" value="Genomic_DNA"/>
</dbReference>
<dbReference type="InterPro" id="IPR043129">
    <property type="entry name" value="ATPase_NBD"/>
</dbReference>
<dbReference type="SUPFAM" id="SSF53067">
    <property type="entry name" value="Actin-like ATPase domain"/>
    <property type="match status" value="2"/>
</dbReference>
<dbReference type="InterPro" id="IPR004372">
    <property type="entry name" value="Ac/propionate_kinase"/>
</dbReference>
<dbReference type="GO" id="GO:0016301">
    <property type="term" value="F:kinase activity"/>
    <property type="evidence" value="ECO:0007669"/>
    <property type="project" value="UniProtKB-KW"/>
</dbReference>
<dbReference type="PROSITE" id="PS01076">
    <property type="entry name" value="ACETATE_KINASE_2"/>
    <property type="match status" value="1"/>
</dbReference>
<keyword evidence="3 9" id="KW-0808">Transferase</keyword>
<feature type="binding site" evidence="9">
    <location>
        <position position="8"/>
    </location>
    <ligand>
        <name>Mg(2+)</name>
        <dbReference type="ChEBI" id="CHEBI:18420"/>
    </ligand>
</feature>
<keyword evidence="12" id="KW-1185">Reference proteome</keyword>
<proteinExistence type="inferred from homology"/>
<comment type="pathway">
    <text evidence="9">Metabolic intermediate biosynthesis; acetyl-CoA biosynthesis; acetyl-CoA from acetate: step 1/2.</text>
</comment>
<evidence type="ECO:0000256" key="7">
    <source>
        <dbReference type="ARBA" id="ARBA00022840"/>
    </source>
</evidence>
<dbReference type="PROSITE" id="PS01075">
    <property type="entry name" value="ACETATE_KINASE_1"/>
    <property type="match status" value="1"/>
</dbReference>